<comment type="similarity">
    <text evidence="2">Belongs to the UPF0298 family.</text>
</comment>
<evidence type="ECO:0000313" key="4">
    <source>
        <dbReference type="Proteomes" id="UP000254797"/>
    </source>
</evidence>
<dbReference type="PIRSF" id="PIRSF031653">
    <property type="entry name" value="UCP031653"/>
    <property type="match status" value="1"/>
</dbReference>
<evidence type="ECO:0000313" key="3">
    <source>
        <dbReference type="EMBL" id="SUN51302.1"/>
    </source>
</evidence>
<reference evidence="3 4" key="1">
    <citation type="submission" date="2018-06" db="EMBL/GenBank/DDBJ databases">
        <authorList>
            <consortium name="Pathogen Informatics"/>
            <person name="Doyle S."/>
        </authorList>
    </citation>
    <scope>NUCLEOTIDE SEQUENCE [LARGE SCALE GENOMIC DNA]</scope>
    <source>
        <strain evidence="3 4">NCTC4670</strain>
    </source>
</reference>
<dbReference type="GO" id="GO:0005737">
    <property type="term" value="C:cytoplasm"/>
    <property type="evidence" value="ECO:0007669"/>
    <property type="project" value="UniProtKB-SubCell"/>
</dbReference>
<evidence type="ECO:0000256" key="1">
    <source>
        <dbReference type="ARBA" id="ARBA00022490"/>
    </source>
</evidence>
<dbReference type="RefSeq" id="WP_115246631.1">
    <property type="nucleotide sequence ID" value="NZ_UHFG01000004.1"/>
</dbReference>
<keyword evidence="1 2" id="KW-0963">Cytoplasm</keyword>
<dbReference type="NCBIfam" id="NF002631">
    <property type="entry name" value="PRK02302.1"/>
    <property type="match status" value="1"/>
</dbReference>
<dbReference type="Pfam" id="PF09902">
    <property type="entry name" value="DUF2129"/>
    <property type="match status" value="1"/>
</dbReference>
<dbReference type="HAMAP" id="MF_01126">
    <property type="entry name" value="UPF0298"/>
    <property type="match status" value="1"/>
</dbReference>
<proteinExistence type="inferred from homology"/>
<name>A0A380JY15_STRDY</name>
<dbReference type="AlphaFoldDB" id="A0A380JY15"/>
<dbReference type="Proteomes" id="UP000254797">
    <property type="component" value="Unassembled WGS sequence"/>
</dbReference>
<comment type="subcellular location">
    <subcellularLocation>
        <location evidence="2">Cytoplasm</location>
    </subcellularLocation>
</comment>
<dbReference type="EMBL" id="UHFG01000004">
    <property type="protein sequence ID" value="SUN51302.1"/>
    <property type="molecule type" value="Genomic_DNA"/>
</dbReference>
<gene>
    <name evidence="3" type="ORF">NCTC4670_01930</name>
</gene>
<dbReference type="InterPro" id="IPR016979">
    <property type="entry name" value="DUF2129"/>
</dbReference>
<sequence length="107" mass="12722">MFQKQERIGLVIYLYYNRDARKLLKFGDLYYHSKRSRYLVIYINKNDLETKVDEISCLKFVKEVKPSAFDDIDRQFVGNLHREENAMTLTEGASLEMPFVGLINQYD</sequence>
<accession>A0A380JY15</accession>
<evidence type="ECO:0000256" key="2">
    <source>
        <dbReference type="HAMAP-Rule" id="MF_01126"/>
    </source>
</evidence>
<protein>
    <recommendedName>
        <fullName evidence="2">UPF0298 protein NCTC4670_01930</fullName>
    </recommendedName>
</protein>
<organism evidence="3 4">
    <name type="scientific">Streptococcus dysgalactiae subsp. dysgalactiae</name>
    <dbReference type="NCBI Taxonomy" id="99822"/>
    <lineage>
        <taxon>Bacteria</taxon>
        <taxon>Bacillati</taxon>
        <taxon>Bacillota</taxon>
        <taxon>Bacilli</taxon>
        <taxon>Lactobacillales</taxon>
        <taxon>Streptococcaceae</taxon>
        <taxon>Streptococcus</taxon>
    </lineage>
</organism>